<feature type="signal peptide" evidence="2">
    <location>
        <begin position="1"/>
        <end position="20"/>
    </location>
</feature>
<evidence type="ECO:0000313" key="4">
    <source>
        <dbReference type="Proteomes" id="UP001301769"/>
    </source>
</evidence>
<accession>A0AAN6Y8V3</accession>
<protein>
    <submittedName>
        <fullName evidence="3">Uncharacterized protein</fullName>
    </submittedName>
</protein>
<feature type="chain" id="PRO_5042836237" evidence="2">
    <location>
        <begin position="21"/>
        <end position="346"/>
    </location>
</feature>
<feature type="region of interest" description="Disordered" evidence="1">
    <location>
        <begin position="265"/>
        <end position="298"/>
    </location>
</feature>
<reference evidence="3" key="1">
    <citation type="journal article" date="2023" name="Mol. Phylogenet. Evol.">
        <title>Genome-scale phylogeny and comparative genomics of the fungal order Sordariales.</title>
        <authorList>
            <person name="Hensen N."/>
            <person name="Bonometti L."/>
            <person name="Westerberg I."/>
            <person name="Brannstrom I.O."/>
            <person name="Guillou S."/>
            <person name="Cros-Aarteil S."/>
            <person name="Calhoun S."/>
            <person name="Haridas S."/>
            <person name="Kuo A."/>
            <person name="Mondo S."/>
            <person name="Pangilinan J."/>
            <person name="Riley R."/>
            <person name="LaButti K."/>
            <person name="Andreopoulos B."/>
            <person name="Lipzen A."/>
            <person name="Chen C."/>
            <person name="Yan M."/>
            <person name="Daum C."/>
            <person name="Ng V."/>
            <person name="Clum A."/>
            <person name="Steindorff A."/>
            <person name="Ohm R.A."/>
            <person name="Martin F."/>
            <person name="Silar P."/>
            <person name="Natvig D.O."/>
            <person name="Lalanne C."/>
            <person name="Gautier V."/>
            <person name="Ament-Velasquez S.L."/>
            <person name="Kruys A."/>
            <person name="Hutchinson M.I."/>
            <person name="Powell A.J."/>
            <person name="Barry K."/>
            <person name="Miller A.N."/>
            <person name="Grigoriev I.V."/>
            <person name="Debuchy R."/>
            <person name="Gladieux P."/>
            <person name="Hiltunen Thoren M."/>
            <person name="Johannesson H."/>
        </authorList>
    </citation>
    <scope>NUCLEOTIDE SEQUENCE</scope>
    <source>
        <strain evidence="3">PSN293</strain>
    </source>
</reference>
<dbReference type="EMBL" id="MU858088">
    <property type="protein sequence ID" value="KAK4214804.1"/>
    <property type="molecule type" value="Genomic_DNA"/>
</dbReference>
<evidence type="ECO:0000256" key="2">
    <source>
        <dbReference type="SAM" id="SignalP"/>
    </source>
</evidence>
<name>A0AAN6Y8V3_9PEZI</name>
<dbReference type="AlphaFoldDB" id="A0AAN6Y8V3"/>
<organism evidence="3 4">
    <name type="scientific">Rhypophila decipiens</name>
    <dbReference type="NCBI Taxonomy" id="261697"/>
    <lineage>
        <taxon>Eukaryota</taxon>
        <taxon>Fungi</taxon>
        <taxon>Dikarya</taxon>
        <taxon>Ascomycota</taxon>
        <taxon>Pezizomycotina</taxon>
        <taxon>Sordariomycetes</taxon>
        <taxon>Sordariomycetidae</taxon>
        <taxon>Sordariales</taxon>
        <taxon>Naviculisporaceae</taxon>
        <taxon>Rhypophila</taxon>
    </lineage>
</organism>
<evidence type="ECO:0000256" key="1">
    <source>
        <dbReference type="SAM" id="MobiDB-lite"/>
    </source>
</evidence>
<feature type="region of interest" description="Disordered" evidence="1">
    <location>
        <begin position="159"/>
        <end position="191"/>
    </location>
</feature>
<keyword evidence="4" id="KW-1185">Reference proteome</keyword>
<keyword evidence="2" id="KW-0732">Signal</keyword>
<dbReference type="Proteomes" id="UP001301769">
    <property type="component" value="Unassembled WGS sequence"/>
</dbReference>
<reference evidence="3" key="2">
    <citation type="submission" date="2023-05" db="EMBL/GenBank/DDBJ databases">
        <authorList>
            <consortium name="Lawrence Berkeley National Laboratory"/>
            <person name="Steindorff A."/>
            <person name="Hensen N."/>
            <person name="Bonometti L."/>
            <person name="Westerberg I."/>
            <person name="Brannstrom I.O."/>
            <person name="Guillou S."/>
            <person name="Cros-Aarteil S."/>
            <person name="Calhoun S."/>
            <person name="Haridas S."/>
            <person name="Kuo A."/>
            <person name="Mondo S."/>
            <person name="Pangilinan J."/>
            <person name="Riley R."/>
            <person name="Labutti K."/>
            <person name="Andreopoulos B."/>
            <person name="Lipzen A."/>
            <person name="Chen C."/>
            <person name="Yanf M."/>
            <person name="Daum C."/>
            <person name="Ng V."/>
            <person name="Clum A."/>
            <person name="Ohm R."/>
            <person name="Martin F."/>
            <person name="Silar P."/>
            <person name="Natvig D."/>
            <person name="Lalanne C."/>
            <person name="Gautier V."/>
            <person name="Ament-Velasquez S.L."/>
            <person name="Kruys A."/>
            <person name="Hutchinson M.I."/>
            <person name="Powell A.J."/>
            <person name="Barry K."/>
            <person name="Miller A.N."/>
            <person name="Grigoriev I.V."/>
            <person name="Debuchy R."/>
            <person name="Gladieux P."/>
            <person name="Thoren M.H."/>
            <person name="Johannesson H."/>
        </authorList>
    </citation>
    <scope>NUCLEOTIDE SEQUENCE</scope>
    <source>
        <strain evidence="3">PSN293</strain>
    </source>
</reference>
<gene>
    <name evidence="3" type="ORF">QBC37DRAFT_399301</name>
</gene>
<sequence length="346" mass="37532">MAAIMCLIFPLLTGSRITTANHWDSEACADPSIPMTWEVVNLTVSSHANSTYYPDNNTVAAAYYIKFSIANNQVTWPQVCESEVIPKPPGHESADGDSGWLGCGMSNMPPDPEPTSTSSIQRAPIIDDGHIPWKDRILGLISRFQVPTGTPYGLNPVHDDGHPSGVMREQTGRDSNQIQVPKGSPTAQGPVDDQGHPLAVIRAQTPASRPAIQDYGAGRFRFNRSSGVLSITQRWGCYENNETELILNYNATGSTNITDFSCTPSPTTSNMNDPRIPRPPVRLPVNRDKHAGTSDIVTDDDPSDGVIYDCVPAAPTITVIPDELQAWGVDANDSCFWKNDCLTPGE</sequence>
<proteinExistence type="predicted"/>
<evidence type="ECO:0000313" key="3">
    <source>
        <dbReference type="EMBL" id="KAK4214804.1"/>
    </source>
</evidence>
<comment type="caution">
    <text evidence="3">The sequence shown here is derived from an EMBL/GenBank/DDBJ whole genome shotgun (WGS) entry which is preliminary data.</text>
</comment>